<dbReference type="InterPro" id="IPR019405">
    <property type="entry name" value="Lactonase_7-beta_prop"/>
</dbReference>
<accession>A0ABQ1W2Q9</accession>
<proteinExistence type="inferred from homology"/>
<dbReference type="Gene3D" id="2.130.10.10">
    <property type="entry name" value="YVTN repeat-like/Quinoprotein amine dehydrogenase"/>
    <property type="match status" value="1"/>
</dbReference>
<dbReference type="InterPro" id="IPR011048">
    <property type="entry name" value="Haem_d1_sf"/>
</dbReference>
<feature type="region of interest" description="Disordered" evidence="2">
    <location>
        <begin position="141"/>
        <end position="160"/>
    </location>
</feature>
<keyword evidence="4" id="KW-1185">Reference proteome</keyword>
<comment type="similarity">
    <text evidence="1">Belongs to the cycloisomerase 2 family.</text>
</comment>
<sequence length="359" mass="39250">MSEKLSLFIGSYAEAADPGIYMYELDLATGEMKYLDSASGLKNPTFVSVDKPGKKLYAISETKNEHGERIGEVAAYSIDPEQGKLTELNRALTIQPSSSHIQIDHHHKYLAVSGYHGGNIGLVQIAEDGTVAGLVDVQQHTGHGADPVRQDRPHPHSVQFSPHNRFALVADLGLDLIRIYELDQEQGKLIYRSEAVMKPASGPRHLAFHPNGKWLYSINEVGSTITAFAFDAEQGSLTELETLSSLPADFAGENTTAEVAVSQDGRFLYGSNRGHDSIVQFAIDPASGRLSLVQFVSSEGGHPRHFTITPDGEHLLAANRDSNNLALFRIDRDSGKLTFTGHTTEVSKPVYVKAELFRK</sequence>
<evidence type="ECO:0000256" key="1">
    <source>
        <dbReference type="ARBA" id="ARBA00005564"/>
    </source>
</evidence>
<comment type="caution">
    <text evidence="3">The sequence shown here is derived from an EMBL/GenBank/DDBJ whole genome shotgun (WGS) entry which is preliminary data.</text>
</comment>
<organism evidence="3 4">
    <name type="scientific">Paenibacillus aceti</name>
    <dbReference type="NCBI Taxonomy" id="1820010"/>
    <lineage>
        <taxon>Bacteria</taxon>
        <taxon>Bacillati</taxon>
        <taxon>Bacillota</taxon>
        <taxon>Bacilli</taxon>
        <taxon>Bacillales</taxon>
        <taxon>Paenibacillaceae</taxon>
        <taxon>Paenibacillus</taxon>
    </lineage>
</organism>
<dbReference type="SUPFAM" id="SSF51004">
    <property type="entry name" value="C-terminal (heme d1) domain of cytochrome cd1-nitrite reductase"/>
    <property type="match status" value="1"/>
</dbReference>
<evidence type="ECO:0000313" key="4">
    <source>
        <dbReference type="Proteomes" id="UP000608420"/>
    </source>
</evidence>
<evidence type="ECO:0000313" key="3">
    <source>
        <dbReference type="EMBL" id="GGG12018.1"/>
    </source>
</evidence>
<dbReference type="RefSeq" id="WP_120461153.1">
    <property type="nucleotide sequence ID" value="NZ_BMIW01000033.1"/>
</dbReference>
<gene>
    <name evidence="3" type="primary">pgl</name>
    <name evidence="3" type="ORF">GCM10010913_37320</name>
</gene>
<protein>
    <submittedName>
        <fullName evidence="3">6-phosphogluconolactonase</fullName>
    </submittedName>
</protein>
<evidence type="ECO:0000256" key="2">
    <source>
        <dbReference type="SAM" id="MobiDB-lite"/>
    </source>
</evidence>
<dbReference type="InterPro" id="IPR050282">
    <property type="entry name" value="Cycloisomerase_2"/>
</dbReference>
<dbReference type="EMBL" id="BMIW01000033">
    <property type="protein sequence ID" value="GGG12018.1"/>
    <property type="molecule type" value="Genomic_DNA"/>
</dbReference>
<dbReference type="Pfam" id="PF10282">
    <property type="entry name" value="Lactonase"/>
    <property type="match status" value="1"/>
</dbReference>
<dbReference type="PANTHER" id="PTHR30344">
    <property type="entry name" value="6-PHOSPHOGLUCONOLACTONASE-RELATED"/>
    <property type="match status" value="1"/>
</dbReference>
<name>A0ABQ1W2Q9_9BACL</name>
<dbReference type="InterPro" id="IPR015943">
    <property type="entry name" value="WD40/YVTN_repeat-like_dom_sf"/>
</dbReference>
<dbReference type="Proteomes" id="UP000608420">
    <property type="component" value="Unassembled WGS sequence"/>
</dbReference>
<dbReference type="PANTHER" id="PTHR30344:SF1">
    <property type="entry name" value="6-PHOSPHOGLUCONOLACTONASE"/>
    <property type="match status" value="1"/>
</dbReference>
<reference evidence="4" key="1">
    <citation type="journal article" date="2019" name="Int. J. Syst. Evol. Microbiol.">
        <title>The Global Catalogue of Microorganisms (GCM) 10K type strain sequencing project: providing services to taxonomists for standard genome sequencing and annotation.</title>
        <authorList>
            <consortium name="The Broad Institute Genomics Platform"/>
            <consortium name="The Broad Institute Genome Sequencing Center for Infectious Disease"/>
            <person name="Wu L."/>
            <person name="Ma J."/>
        </authorList>
    </citation>
    <scope>NUCLEOTIDE SEQUENCE [LARGE SCALE GENOMIC DNA]</scope>
    <source>
        <strain evidence="4">CGMCC 1.15420</strain>
    </source>
</reference>